<dbReference type="OrthoDB" id="9766847at2"/>
<name>A0A172ZDR9_9BACL</name>
<keyword evidence="3" id="KW-1185">Reference proteome</keyword>
<proteinExistence type="predicted"/>
<dbReference type="AlphaFoldDB" id="A0A172ZDR9"/>
<dbReference type="Proteomes" id="UP000078148">
    <property type="component" value="Chromosome"/>
</dbReference>
<dbReference type="RefSeq" id="WP_060532079.1">
    <property type="nucleotide sequence ID" value="NZ_CP013023.1"/>
</dbReference>
<reference evidence="2 3" key="2">
    <citation type="journal article" date="2016" name="Int. J. Syst. Evol. Microbiol.">
        <title>Paenibacillus bovis sp. nov., isolated from raw yak (Bos grunniens) milk.</title>
        <authorList>
            <person name="Gao C."/>
            <person name="Han J."/>
            <person name="Liu Z."/>
            <person name="Xu X."/>
            <person name="Hang F."/>
            <person name="Wu Z."/>
        </authorList>
    </citation>
    <scope>NUCLEOTIDE SEQUENCE [LARGE SCALE GENOMIC DNA]</scope>
    <source>
        <strain evidence="2 3">BD3526</strain>
    </source>
</reference>
<keyword evidence="1" id="KW-0472">Membrane</keyword>
<accession>A0A172ZDR9</accession>
<evidence type="ECO:0000313" key="3">
    <source>
        <dbReference type="Proteomes" id="UP000078148"/>
    </source>
</evidence>
<keyword evidence="1" id="KW-1133">Transmembrane helix</keyword>
<evidence type="ECO:0000313" key="2">
    <source>
        <dbReference type="EMBL" id="ANF95290.1"/>
    </source>
</evidence>
<gene>
    <name evidence="2" type="ORF">AR543_04175</name>
</gene>
<evidence type="ECO:0000256" key="1">
    <source>
        <dbReference type="SAM" id="Phobius"/>
    </source>
</evidence>
<organism evidence="2 3">
    <name type="scientific">Paenibacillus bovis</name>
    <dbReference type="NCBI Taxonomy" id="1616788"/>
    <lineage>
        <taxon>Bacteria</taxon>
        <taxon>Bacillati</taxon>
        <taxon>Bacillota</taxon>
        <taxon>Bacilli</taxon>
        <taxon>Bacillales</taxon>
        <taxon>Paenibacillaceae</taxon>
        <taxon>Paenibacillus</taxon>
    </lineage>
</organism>
<feature type="transmembrane region" description="Helical" evidence="1">
    <location>
        <begin position="6"/>
        <end position="26"/>
    </location>
</feature>
<sequence length="70" mass="7905">MKPRQILIYGLLSFLIASSMALYVYLDHRIMPQGSTDGGIQQLRIQNLDDLQQLMLDKSDQSPTSEAHSL</sequence>
<reference evidence="3" key="1">
    <citation type="submission" date="2015-10" db="EMBL/GenBank/DDBJ databases">
        <title>Genome of Paenibacillus bovis sp. nov.</title>
        <authorList>
            <person name="Wu Z."/>
            <person name="Gao C."/>
            <person name="Liu Z."/>
            <person name="Zheng H."/>
        </authorList>
    </citation>
    <scope>NUCLEOTIDE SEQUENCE [LARGE SCALE GENOMIC DNA]</scope>
    <source>
        <strain evidence="3">BD3526</strain>
    </source>
</reference>
<dbReference type="EMBL" id="CP013023">
    <property type="protein sequence ID" value="ANF95290.1"/>
    <property type="molecule type" value="Genomic_DNA"/>
</dbReference>
<dbReference type="STRING" id="1616788.AR543_04175"/>
<keyword evidence="1" id="KW-0812">Transmembrane</keyword>
<protein>
    <submittedName>
        <fullName evidence="2">Uncharacterized protein</fullName>
    </submittedName>
</protein>
<dbReference type="KEGG" id="pbv:AR543_04175"/>